<dbReference type="KEGG" id="trz:GWP43_09605"/>
<dbReference type="SUPFAM" id="SSF51735">
    <property type="entry name" value="NAD(P)-binding Rossmann-fold domains"/>
    <property type="match status" value="1"/>
</dbReference>
<protein>
    <submittedName>
        <fullName evidence="2">TrkA family potassium uptake protein</fullName>
    </submittedName>
</protein>
<evidence type="ECO:0000313" key="2">
    <source>
        <dbReference type="EMBL" id="QHX43648.1"/>
    </source>
</evidence>
<reference evidence="2 3" key="1">
    <citation type="submission" date="2020-01" db="EMBL/GenBank/DDBJ databases">
        <title>Complete genome sequence of a human oral phylogroup 1 Treponema sp. strain ATCC 700766, originally isolated from periodontitis dental plaque.</title>
        <authorList>
            <person name="Chan Y."/>
            <person name="Huo Y.-B."/>
            <person name="Yu X.-L."/>
            <person name="Zeng H."/>
            <person name="Leung W.-K."/>
            <person name="Watt R.M."/>
        </authorList>
    </citation>
    <scope>NUCLEOTIDE SEQUENCE [LARGE SCALE GENOMIC DNA]</scope>
    <source>
        <strain evidence="2 3">OMZ 804</strain>
    </source>
</reference>
<dbReference type="Pfam" id="PF02254">
    <property type="entry name" value="TrkA_N"/>
    <property type="match status" value="1"/>
</dbReference>
<dbReference type="SUPFAM" id="SSF116726">
    <property type="entry name" value="TrkA C-terminal domain-like"/>
    <property type="match status" value="1"/>
</dbReference>
<dbReference type="InterPro" id="IPR036721">
    <property type="entry name" value="RCK_C_sf"/>
</dbReference>
<dbReference type="Gene3D" id="3.40.50.720">
    <property type="entry name" value="NAD(P)-binding Rossmann-like Domain"/>
    <property type="match status" value="1"/>
</dbReference>
<dbReference type="GO" id="GO:0006813">
    <property type="term" value="P:potassium ion transport"/>
    <property type="evidence" value="ECO:0007669"/>
    <property type="project" value="InterPro"/>
</dbReference>
<dbReference type="Proteomes" id="UP000464374">
    <property type="component" value="Chromosome"/>
</dbReference>
<name>A0A6P1Y1G3_9SPIR</name>
<dbReference type="RefSeq" id="WP_162663963.1">
    <property type="nucleotide sequence ID" value="NZ_CP048020.1"/>
</dbReference>
<evidence type="ECO:0000259" key="1">
    <source>
        <dbReference type="PROSITE" id="PS51202"/>
    </source>
</evidence>
<evidence type="ECO:0000313" key="3">
    <source>
        <dbReference type="Proteomes" id="UP000464374"/>
    </source>
</evidence>
<feature type="domain" description="RCK C-terminal" evidence="1">
    <location>
        <begin position="134"/>
        <end position="219"/>
    </location>
</feature>
<accession>A0A6P1Y1G3</accession>
<dbReference type="PANTHER" id="PTHR43833:SF7">
    <property type="entry name" value="KTR SYSTEM POTASSIUM UPTAKE PROTEIN C"/>
    <property type="match status" value="1"/>
</dbReference>
<organism evidence="2 3">
    <name type="scientific">Treponema vincentii</name>
    <dbReference type="NCBI Taxonomy" id="69710"/>
    <lineage>
        <taxon>Bacteria</taxon>
        <taxon>Pseudomonadati</taxon>
        <taxon>Spirochaetota</taxon>
        <taxon>Spirochaetia</taxon>
        <taxon>Spirochaetales</taxon>
        <taxon>Treponemataceae</taxon>
        <taxon>Treponema</taxon>
    </lineage>
</organism>
<dbReference type="PANTHER" id="PTHR43833">
    <property type="entry name" value="POTASSIUM CHANNEL PROTEIN 2-RELATED-RELATED"/>
    <property type="match status" value="1"/>
</dbReference>
<sequence length="238" mass="26957">MNKFAIIGLGAFGVRMLEELLHFTDEVIIIDKDPNLIKKYEGKAVKGSVVNITDEESLRKNIPQRIGTAIVDLGGRIELSLMVTKYLKQLGIKEIVVKAETDQHENLLSMVGATKVIFPDREAAKRVMPMLASTLLLNFMPISTELALAEVSINEKYIGMTLLEANLRKELGLNVVAVRKQDCESFEFIEPDYRFAADDILLLAGSEEHIFVFSHHKEDLHKKEHASLFRMLFPRFPF</sequence>
<dbReference type="InterPro" id="IPR036291">
    <property type="entry name" value="NAD(P)-bd_dom_sf"/>
</dbReference>
<dbReference type="GO" id="GO:0008324">
    <property type="term" value="F:monoatomic cation transmembrane transporter activity"/>
    <property type="evidence" value="ECO:0007669"/>
    <property type="project" value="InterPro"/>
</dbReference>
<dbReference type="InterPro" id="IPR006037">
    <property type="entry name" value="RCK_C"/>
</dbReference>
<proteinExistence type="predicted"/>
<dbReference type="EMBL" id="CP048020">
    <property type="protein sequence ID" value="QHX43648.1"/>
    <property type="molecule type" value="Genomic_DNA"/>
</dbReference>
<dbReference type="Pfam" id="PF02080">
    <property type="entry name" value="TrkA_C"/>
    <property type="match status" value="1"/>
</dbReference>
<dbReference type="Gene3D" id="3.30.70.1450">
    <property type="entry name" value="Regulator of K+ conductance, C-terminal domain"/>
    <property type="match status" value="1"/>
</dbReference>
<dbReference type="InterPro" id="IPR003148">
    <property type="entry name" value="RCK_N"/>
</dbReference>
<dbReference type="InterPro" id="IPR050721">
    <property type="entry name" value="Trk_Ktr_HKT_K-transport"/>
</dbReference>
<gene>
    <name evidence="2" type="ORF">GWP43_09605</name>
</gene>
<dbReference type="AlphaFoldDB" id="A0A6P1Y1G3"/>
<dbReference type="PROSITE" id="PS51202">
    <property type="entry name" value="RCK_C"/>
    <property type="match status" value="1"/>
</dbReference>